<dbReference type="AlphaFoldDB" id="A0A1J5RXL5"/>
<reference evidence="11" key="1">
    <citation type="submission" date="2016-10" db="EMBL/GenBank/DDBJ databases">
        <title>Sequence of Gallionella enrichment culture.</title>
        <authorList>
            <person name="Poehlein A."/>
            <person name="Muehling M."/>
            <person name="Daniel R."/>
        </authorList>
    </citation>
    <scope>NUCLEOTIDE SEQUENCE</scope>
</reference>
<dbReference type="InterPro" id="IPR004045">
    <property type="entry name" value="Glutathione_S-Trfase_N"/>
</dbReference>
<evidence type="ECO:0000256" key="7">
    <source>
        <dbReference type="ARBA" id="ARBA00048353"/>
    </source>
</evidence>
<dbReference type="EMBL" id="MLJW01000090">
    <property type="protein sequence ID" value="OIR00881.1"/>
    <property type="molecule type" value="Genomic_DNA"/>
</dbReference>
<dbReference type="Pfam" id="PF13417">
    <property type="entry name" value="GST_N_3"/>
    <property type="match status" value="1"/>
</dbReference>
<evidence type="ECO:0000256" key="2">
    <source>
        <dbReference type="ARBA" id="ARBA00012436"/>
    </source>
</evidence>
<dbReference type="Pfam" id="PF00043">
    <property type="entry name" value="GST_C"/>
    <property type="match status" value="1"/>
</dbReference>
<evidence type="ECO:0000313" key="11">
    <source>
        <dbReference type="EMBL" id="OIR00881.1"/>
    </source>
</evidence>
<dbReference type="SUPFAM" id="SSF47616">
    <property type="entry name" value="GST C-terminal domain-like"/>
    <property type="match status" value="1"/>
</dbReference>
<dbReference type="Gene3D" id="3.40.30.10">
    <property type="entry name" value="Glutaredoxin"/>
    <property type="match status" value="1"/>
</dbReference>
<protein>
    <recommendedName>
        <fullName evidence="5">Glutathione-dependent dehydroascorbate reductase</fullName>
        <ecNumber evidence="3">1.20.4.2</ecNumber>
        <ecNumber evidence="2">1.8.5.1</ecNumber>
    </recommendedName>
    <alternativeName>
        <fullName evidence="6">Monomethylarsonic acid reductase</fullName>
    </alternativeName>
</protein>
<feature type="domain" description="GST N-terminal" evidence="9">
    <location>
        <begin position="30"/>
        <end position="108"/>
    </location>
</feature>
<dbReference type="GO" id="GO:0045174">
    <property type="term" value="F:glutathione dehydrogenase (ascorbate) activity"/>
    <property type="evidence" value="ECO:0007669"/>
    <property type="project" value="UniProtKB-EC"/>
</dbReference>
<dbReference type="InterPro" id="IPR010987">
    <property type="entry name" value="Glutathione-S-Trfase_C-like"/>
</dbReference>
<dbReference type="PANTHER" id="PTHR43968:SF6">
    <property type="entry name" value="GLUTATHIONE S-TRANSFERASE OMEGA"/>
    <property type="match status" value="1"/>
</dbReference>
<name>A0A1J5RXL5_9ZZZZ</name>
<dbReference type="InterPro" id="IPR034341">
    <property type="entry name" value="SspA_N"/>
</dbReference>
<evidence type="ECO:0000256" key="1">
    <source>
        <dbReference type="ARBA" id="ARBA00009929"/>
    </source>
</evidence>
<evidence type="ECO:0000259" key="9">
    <source>
        <dbReference type="PROSITE" id="PS50404"/>
    </source>
</evidence>
<dbReference type="InterPro" id="IPR036249">
    <property type="entry name" value="Thioredoxin-like_sf"/>
</dbReference>
<accession>A0A1J5RXL5</accession>
<dbReference type="SFLD" id="SFLDS00019">
    <property type="entry name" value="Glutathione_Transferase_(cytos"/>
    <property type="match status" value="1"/>
</dbReference>
<dbReference type="PRINTS" id="PR01625">
    <property type="entry name" value="GSTRNSFRASEO"/>
</dbReference>
<dbReference type="EC" id="1.20.4.2" evidence="3"/>
<dbReference type="EC" id="1.8.5.1" evidence="2"/>
<evidence type="ECO:0000256" key="4">
    <source>
        <dbReference type="ARBA" id="ARBA00023002"/>
    </source>
</evidence>
<dbReference type="CDD" id="cd03059">
    <property type="entry name" value="GST_N_SspA"/>
    <property type="match status" value="1"/>
</dbReference>
<dbReference type="SUPFAM" id="SSF52833">
    <property type="entry name" value="Thioredoxin-like"/>
    <property type="match status" value="1"/>
</dbReference>
<proteinExistence type="inferred from homology"/>
<dbReference type="GO" id="GO:0050610">
    <property type="term" value="F:methylarsonate reductase activity"/>
    <property type="evidence" value="ECO:0007669"/>
    <property type="project" value="UniProtKB-EC"/>
</dbReference>
<dbReference type="GO" id="GO:0004364">
    <property type="term" value="F:glutathione transferase activity"/>
    <property type="evidence" value="ECO:0007669"/>
    <property type="project" value="InterPro"/>
</dbReference>
<dbReference type="PROSITE" id="PS50404">
    <property type="entry name" value="GST_NTER"/>
    <property type="match status" value="1"/>
</dbReference>
<dbReference type="InterPro" id="IPR004046">
    <property type="entry name" value="GST_C"/>
</dbReference>
<dbReference type="GO" id="GO:0005737">
    <property type="term" value="C:cytoplasm"/>
    <property type="evidence" value="ECO:0007669"/>
    <property type="project" value="InterPro"/>
</dbReference>
<evidence type="ECO:0000256" key="6">
    <source>
        <dbReference type="ARBA" id="ARBA00032681"/>
    </source>
</evidence>
<dbReference type="PROSITE" id="PS50405">
    <property type="entry name" value="GST_CTER"/>
    <property type="match status" value="1"/>
</dbReference>
<comment type="caution">
    <text evidence="11">The sequence shown here is derived from an EMBL/GenBank/DDBJ whole genome shotgun (WGS) entry which is preliminary data.</text>
</comment>
<dbReference type="InterPro" id="IPR036282">
    <property type="entry name" value="Glutathione-S-Trfase_C_sf"/>
</dbReference>
<feature type="domain" description="GST C-terminal" evidence="10">
    <location>
        <begin position="113"/>
        <end position="228"/>
    </location>
</feature>
<comment type="catalytic activity">
    <reaction evidence="8">
        <text>L-dehydroascorbate + 2 glutathione = glutathione disulfide + L-ascorbate</text>
        <dbReference type="Rhea" id="RHEA:24424"/>
        <dbReference type="ChEBI" id="CHEBI:38290"/>
        <dbReference type="ChEBI" id="CHEBI:57925"/>
        <dbReference type="ChEBI" id="CHEBI:58297"/>
        <dbReference type="ChEBI" id="CHEBI:58539"/>
        <dbReference type="EC" id="1.8.5.1"/>
    </reaction>
</comment>
<gene>
    <name evidence="11" type="ORF">GALL_170200</name>
</gene>
<dbReference type="InterPro" id="IPR050983">
    <property type="entry name" value="GST_Omega/HSP26"/>
</dbReference>
<evidence type="ECO:0000256" key="3">
    <source>
        <dbReference type="ARBA" id="ARBA00013060"/>
    </source>
</evidence>
<dbReference type="InterPro" id="IPR005442">
    <property type="entry name" value="GST_omega"/>
</dbReference>
<evidence type="ECO:0000256" key="5">
    <source>
        <dbReference type="ARBA" id="ARBA00032186"/>
    </source>
</evidence>
<dbReference type="Gene3D" id="1.20.1050.10">
    <property type="match status" value="1"/>
</dbReference>
<keyword evidence="4" id="KW-0560">Oxidoreductase</keyword>
<evidence type="ECO:0000256" key="8">
    <source>
        <dbReference type="ARBA" id="ARBA00049544"/>
    </source>
</evidence>
<organism evidence="11">
    <name type="scientific">mine drainage metagenome</name>
    <dbReference type="NCBI Taxonomy" id="410659"/>
    <lineage>
        <taxon>unclassified sequences</taxon>
        <taxon>metagenomes</taxon>
        <taxon>ecological metagenomes</taxon>
    </lineage>
</organism>
<dbReference type="InterPro" id="IPR040079">
    <property type="entry name" value="Glutathione_S-Trfase"/>
</dbReference>
<evidence type="ECO:0000259" key="10">
    <source>
        <dbReference type="PROSITE" id="PS50405"/>
    </source>
</evidence>
<dbReference type="SFLD" id="SFLDG00358">
    <property type="entry name" value="Main_(cytGST)"/>
    <property type="match status" value="1"/>
</dbReference>
<sequence>MLHMGHHRDYSAASVRRVVRDADYSWGTSTMMNLYSGTTCPFSQRCRIVLYEKQMDFQVIDVDLFNKPEDIAVINPYNRVPVLVDRDLVLYESNIINEYIDERFPHPQLMPPDPIMRARARQLLFTMEHELFSHIEALEKNQKSAERSREHVRDRLTELAPIFTKQKHMLGDEFSMLDVAIAPLLWRLDHYGIELGKQAAPLMKYAERIFSRQGFIDALTPSEKVMRR</sequence>
<dbReference type="PANTHER" id="PTHR43968">
    <property type="match status" value="1"/>
</dbReference>
<comment type="catalytic activity">
    <reaction evidence="7">
        <text>methylarsonate + 2 glutathione + H(+) = methylarsonous acid + glutathione disulfide + H2O</text>
        <dbReference type="Rhea" id="RHEA:15969"/>
        <dbReference type="ChEBI" id="CHEBI:15377"/>
        <dbReference type="ChEBI" id="CHEBI:15378"/>
        <dbReference type="ChEBI" id="CHEBI:17826"/>
        <dbReference type="ChEBI" id="CHEBI:33409"/>
        <dbReference type="ChEBI" id="CHEBI:57925"/>
        <dbReference type="ChEBI" id="CHEBI:58297"/>
        <dbReference type="EC" id="1.20.4.2"/>
    </reaction>
</comment>
<comment type="similarity">
    <text evidence="1">Belongs to the GST superfamily. HSP26 family.</text>
</comment>